<dbReference type="RefSeq" id="WP_091693358.1">
    <property type="nucleotide sequence ID" value="NZ_NAKQ01000002.1"/>
</dbReference>
<evidence type="ECO:0000313" key="2">
    <source>
        <dbReference type="EMBL" id="RGQ04676.1"/>
    </source>
</evidence>
<accession>A0A412CDQ2</accession>
<dbReference type="AlphaFoldDB" id="A0A412CDQ2"/>
<evidence type="ECO:0000259" key="1">
    <source>
        <dbReference type="Pfam" id="PF04909"/>
    </source>
</evidence>
<reference evidence="4 5" key="1">
    <citation type="submission" date="2018-08" db="EMBL/GenBank/DDBJ databases">
        <title>A genome reference for cultivated species of the human gut microbiota.</title>
        <authorList>
            <person name="Zou Y."/>
            <person name="Xue W."/>
            <person name="Luo G."/>
        </authorList>
    </citation>
    <scope>NUCLEOTIDE SEQUENCE [LARGE SCALE GENOMIC DNA]</scope>
    <source>
        <strain evidence="3 5">AF27-12</strain>
        <strain evidence="2 4">AF29-2</strain>
    </source>
</reference>
<dbReference type="Pfam" id="PF04909">
    <property type="entry name" value="Amidohydro_2"/>
    <property type="match status" value="1"/>
</dbReference>
<dbReference type="Proteomes" id="UP000284662">
    <property type="component" value="Unassembled WGS sequence"/>
</dbReference>
<dbReference type="Proteomes" id="UP000286147">
    <property type="component" value="Unassembled WGS sequence"/>
</dbReference>
<gene>
    <name evidence="3" type="ORF">DWY77_07660</name>
    <name evidence="2" type="ORF">DWZ11_07620</name>
</gene>
<comment type="caution">
    <text evidence="3">The sequence shown here is derived from an EMBL/GenBank/DDBJ whole genome shotgun (WGS) entry which is preliminary data.</text>
</comment>
<protein>
    <submittedName>
        <fullName evidence="3">Amidohydrolase</fullName>
    </submittedName>
</protein>
<proteinExistence type="predicted"/>
<dbReference type="EMBL" id="QRTP01000017">
    <property type="protein sequence ID" value="RGQ82334.1"/>
    <property type="molecule type" value="Genomic_DNA"/>
</dbReference>
<dbReference type="EMBL" id="QRST01000013">
    <property type="protein sequence ID" value="RGQ04676.1"/>
    <property type="molecule type" value="Genomic_DNA"/>
</dbReference>
<dbReference type="Gene3D" id="3.20.20.140">
    <property type="entry name" value="Metal-dependent hydrolases"/>
    <property type="match status" value="1"/>
</dbReference>
<name>A0A412CDQ2_9FIRM</name>
<evidence type="ECO:0000313" key="4">
    <source>
        <dbReference type="Proteomes" id="UP000284662"/>
    </source>
</evidence>
<organism evidence="3 5">
    <name type="scientific">Megamonas rupellensis</name>
    <dbReference type="NCBI Taxonomy" id="491921"/>
    <lineage>
        <taxon>Bacteria</taxon>
        <taxon>Bacillati</taxon>
        <taxon>Bacillota</taxon>
        <taxon>Negativicutes</taxon>
        <taxon>Selenomonadales</taxon>
        <taxon>Selenomonadaceae</taxon>
        <taxon>Megamonas</taxon>
    </lineage>
</organism>
<dbReference type="GO" id="GO:0016787">
    <property type="term" value="F:hydrolase activity"/>
    <property type="evidence" value="ECO:0007669"/>
    <property type="project" value="UniProtKB-KW"/>
</dbReference>
<sequence>MYIDIHSYIKYNNGQYNLLPLLNDMKKYNIDYRVVGSLNNLSNIENTKNIINIVNKHDNLLGCAIINPKDPSCIDSVKLACTNENISMFEFNSFEHGYYPDLQYNLNEILSIIETTNKPVKVFVGIGARSIPQQWEFWAKKYPKIKFIFLHMGCFDYGYTCIDVASRNKNIFIETSNQYELQILRKSINTLDSHKILFGSMYPYRLTSTGLKIFDMLNLKKQYLNLIFNHNARSILKI</sequence>
<dbReference type="InterPro" id="IPR032466">
    <property type="entry name" value="Metal_Hydrolase"/>
</dbReference>
<feature type="domain" description="Amidohydrolase-related" evidence="1">
    <location>
        <begin position="79"/>
        <end position="237"/>
    </location>
</feature>
<evidence type="ECO:0000313" key="5">
    <source>
        <dbReference type="Proteomes" id="UP000286147"/>
    </source>
</evidence>
<keyword evidence="3" id="KW-0378">Hydrolase</keyword>
<dbReference type="InterPro" id="IPR006680">
    <property type="entry name" value="Amidohydro-rel"/>
</dbReference>
<dbReference type="SUPFAM" id="SSF51556">
    <property type="entry name" value="Metallo-dependent hydrolases"/>
    <property type="match status" value="1"/>
</dbReference>
<evidence type="ECO:0000313" key="3">
    <source>
        <dbReference type="EMBL" id="RGQ82334.1"/>
    </source>
</evidence>